<dbReference type="CDD" id="cd01286">
    <property type="entry name" value="deoxycytidylate_deaminase"/>
    <property type="match status" value="2"/>
</dbReference>
<name>A0A6J1T015_FRAOC</name>
<keyword evidence="4" id="KW-0545">Nucleotide biosynthesis</keyword>
<dbReference type="InterPro" id="IPR015517">
    <property type="entry name" value="dCMP_deaminase-rel"/>
</dbReference>
<evidence type="ECO:0000256" key="10">
    <source>
        <dbReference type="ARBA" id="ARBA00052978"/>
    </source>
</evidence>
<evidence type="ECO:0000256" key="5">
    <source>
        <dbReference type="ARBA" id="ARBA00022801"/>
    </source>
</evidence>
<feature type="domain" description="CMP/dCMP-type deaminase" evidence="12">
    <location>
        <begin position="29"/>
        <end position="157"/>
    </location>
</feature>
<keyword evidence="3" id="KW-0479">Metal-binding</keyword>
<evidence type="ECO:0000256" key="7">
    <source>
        <dbReference type="ARBA" id="ARBA00037036"/>
    </source>
</evidence>
<dbReference type="Proteomes" id="UP000504606">
    <property type="component" value="Unplaced"/>
</dbReference>
<reference evidence="14 15" key="1">
    <citation type="submission" date="2025-04" db="UniProtKB">
        <authorList>
            <consortium name="RefSeq"/>
        </authorList>
    </citation>
    <scope>IDENTIFICATION</scope>
    <source>
        <tissue evidence="14 15">Whole organism</tissue>
    </source>
</reference>
<comment type="catalytic activity">
    <reaction evidence="10">
        <text>dCMP + H2O + H(+) = dUMP + NH4(+)</text>
        <dbReference type="Rhea" id="RHEA:22924"/>
        <dbReference type="ChEBI" id="CHEBI:15377"/>
        <dbReference type="ChEBI" id="CHEBI:15378"/>
        <dbReference type="ChEBI" id="CHEBI:28938"/>
        <dbReference type="ChEBI" id="CHEBI:57566"/>
        <dbReference type="ChEBI" id="CHEBI:246422"/>
        <dbReference type="EC" id="3.5.4.12"/>
    </reaction>
</comment>
<dbReference type="Gene3D" id="3.40.140.10">
    <property type="entry name" value="Cytidine Deaminase, domain 2"/>
    <property type="match status" value="2"/>
</dbReference>
<dbReference type="PANTHER" id="PTHR11086">
    <property type="entry name" value="DEOXYCYTIDYLATE DEAMINASE-RELATED"/>
    <property type="match status" value="1"/>
</dbReference>
<feature type="domain" description="CMP/dCMP-type deaminase" evidence="12">
    <location>
        <begin position="211"/>
        <end position="347"/>
    </location>
</feature>
<evidence type="ECO:0000256" key="11">
    <source>
        <dbReference type="ARBA" id="ARBA00071625"/>
    </source>
</evidence>
<evidence type="ECO:0000256" key="9">
    <source>
        <dbReference type="ARBA" id="ARBA00041763"/>
    </source>
</evidence>
<dbReference type="GO" id="GO:0008270">
    <property type="term" value="F:zinc ion binding"/>
    <property type="evidence" value="ECO:0007669"/>
    <property type="project" value="InterPro"/>
</dbReference>
<dbReference type="GeneID" id="113210329"/>
<evidence type="ECO:0000256" key="8">
    <source>
        <dbReference type="ARBA" id="ARBA00038938"/>
    </source>
</evidence>
<dbReference type="InterPro" id="IPR016193">
    <property type="entry name" value="Cytidine_deaminase-like"/>
</dbReference>
<organism evidence="13 14">
    <name type="scientific">Frankliniella occidentalis</name>
    <name type="common">Western flower thrips</name>
    <name type="synonym">Euthrips occidentalis</name>
    <dbReference type="NCBI Taxonomy" id="133901"/>
    <lineage>
        <taxon>Eukaryota</taxon>
        <taxon>Metazoa</taxon>
        <taxon>Ecdysozoa</taxon>
        <taxon>Arthropoda</taxon>
        <taxon>Hexapoda</taxon>
        <taxon>Insecta</taxon>
        <taxon>Pterygota</taxon>
        <taxon>Neoptera</taxon>
        <taxon>Paraneoptera</taxon>
        <taxon>Thysanoptera</taxon>
        <taxon>Terebrantia</taxon>
        <taxon>Thripoidea</taxon>
        <taxon>Thripidae</taxon>
        <taxon>Frankliniella</taxon>
    </lineage>
</organism>
<evidence type="ECO:0000256" key="6">
    <source>
        <dbReference type="ARBA" id="ARBA00022833"/>
    </source>
</evidence>
<gene>
    <name evidence="14 15" type="primary">LOC113210329</name>
</gene>
<comment type="cofactor">
    <cofactor evidence="1">
        <name>Zn(2+)</name>
        <dbReference type="ChEBI" id="CHEBI:29105"/>
    </cofactor>
</comment>
<dbReference type="EC" id="3.5.4.12" evidence="8"/>
<comment type="similarity">
    <text evidence="2">Belongs to the cytidine and deoxycytidylate deaminase family.</text>
</comment>
<keyword evidence="6" id="KW-0862">Zinc</keyword>
<evidence type="ECO:0000256" key="4">
    <source>
        <dbReference type="ARBA" id="ARBA00022727"/>
    </source>
</evidence>
<sequence length="366" mass="41530">MGDTCTESSLVHGLSNLNVNERIRDDYIMWDEYFMSIAFLVSNRSKDPSTQVGACIVNDKNRIVGQGYNGMPRRCRDNAFPWDKTNPNPLETKYFYVCHAEMNAIFNKNCADISNCKIYTVLFPCNQCTKTIIQSGISEVVYMCDKNKNKPEAIASMKMLEAAKVKCRQLKFTVDGFKIDFKQFVCLQCPANTIVQERSKDGLRGRENCLPWRDYFLALSILVAKRSKCPDQQLGACVVNDENCIVGQGYNGMPMKCSDKVFPWGTDSTNPLENKFLYECHAELNAILNSGLKTKGCVMYTITFPCNECAKAIIQSGIRKVVYLSKPKKEPEVVAAKRMFQAAKVKYRQHKPKQQVVYLDFKSIEG</sequence>
<evidence type="ECO:0000256" key="1">
    <source>
        <dbReference type="ARBA" id="ARBA00001947"/>
    </source>
</evidence>
<dbReference type="KEGG" id="foc:113210329"/>
<accession>A0A6J1T015</accession>
<dbReference type="RefSeq" id="XP_052123851.1">
    <property type="nucleotide sequence ID" value="XM_052267891.1"/>
</dbReference>
<dbReference type="GO" id="GO:0005737">
    <property type="term" value="C:cytoplasm"/>
    <property type="evidence" value="ECO:0007669"/>
    <property type="project" value="TreeGrafter"/>
</dbReference>
<dbReference type="FunFam" id="3.40.140.10:FF:000021">
    <property type="entry name" value="Deoxycytidylate deaminase"/>
    <property type="match status" value="2"/>
</dbReference>
<dbReference type="RefSeq" id="XP_026284065.1">
    <property type="nucleotide sequence ID" value="XM_026428280.2"/>
</dbReference>
<keyword evidence="13" id="KW-1185">Reference proteome</keyword>
<dbReference type="InterPro" id="IPR016192">
    <property type="entry name" value="APOBEC/CMP_deaminase_Zn-bd"/>
</dbReference>
<proteinExistence type="inferred from homology"/>
<evidence type="ECO:0000259" key="12">
    <source>
        <dbReference type="PROSITE" id="PS51747"/>
    </source>
</evidence>
<dbReference type="PROSITE" id="PS00903">
    <property type="entry name" value="CYT_DCMP_DEAMINASES_1"/>
    <property type="match status" value="2"/>
</dbReference>
<evidence type="ECO:0000256" key="2">
    <source>
        <dbReference type="ARBA" id="ARBA00006576"/>
    </source>
</evidence>
<dbReference type="PROSITE" id="PS51747">
    <property type="entry name" value="CYT_DCMP_DEAMINASES_2"/>
    <property type="match status" value="2"/>
</dbReference>
<dbReference type="SUPFAM" id="SSF53927">
    <property type="entry name" value="Cytidine deaminase-like"/>
    <property type="match status" value="2"/>
</dbReference>
<dbReference type="OrthoDB" id="6710946at2759"/>
<evidence type="ECO:0000256" key="3">
    <source>
        <dbReference type="ARBA" id="ARBA00022723"/>
    </source>
</evidence>
<comment type="function">
    <text evidence="7">Supplies the nucleotide substrate for thymidylate synthetase.</text>
</comment>
<dbReference type="GO" id="GO:0009165">
    <property type="term" value="P:nucleotide biosynthetic process"/>
    <property type="evidence" value="ECO:0007669"/>
    <property type="project" value="UniProtKB-KW"/>
</dbReference>
<dbReference type="InterPro" id="IPR002125">
    <property type="entry name" value="CMP_dCMP_dom"/>
</dbReference>
<dbReference type="Pfam" id="PF00383">
    <property type="entry name" value="dCMP_cyt_deam_1"/>
    <property type="match status" value="2"/>
</dbReference>
<dbReference type="GO" id="GO:0004132">
    <property type="term" value="F:dCMP deaminase activity"/>
    <property type="evidence" value="ECO:0007669"/>
    <property type="project" value="UniProtKB-EC"/>
</dbReference>
<dbReference type="InterPro" id="IPR035105">
    <property type="entry name" value="Deoxycytidylate_deaminase_dom"/>
</dbReference>
<dbReference type="AlphaFoldDB" id="A0A6J1T015"/>
<evidence type="ECO:0000313" key="15">
    <source>
        <dbReference type="RefSeq" id="XP_052123851.1"/>
    </source>
</evidence>
<dbReference type="PANTHER" id="PTHR11086:SF18">
    <property type="entry name" value="DEOXYCYTIDYLATE DEAMINASE"/>
    <property type="match status" value="1"/>
</dbReference>
<evidence type="ECO:0000313" key="14">
    <source>
        <dbReference type="RefSeq" id="XP_026284065.1"/>
    </source>
</evidence>
<keyword evidence="5" id="KW-0378">Hydrolase</keyword>
<evidence type="ECO:0000313" key="13">
    <source>
        <dbReference type="Proteomes" id="UP000504606"/>
    </source>
</evidence>
<protein>
    <recommendedName>
        <fullName evidence="11">Probable deoxycytidylate deaminase</fullName>
        <ecNumber evidence="8">3.5.4.12</ecNumber>
    </recommendedName>
    <alternativeName>
        <fullName evidence="9">dCMP deaminase</fullName>
    </alternativeName>
</protein>